<evidence type="ECO:0000313" key="3">
    <source>
        <dbReference type="EMBL" id="CUS56933.1"/>
    </source>
</evidence>
<dbReference type="InterPro" id="IPR028087">
    <property type="entry name" value="Tad_N"/>
</dbReference>
<feature type="domain" description="VWFA" evidence="2">
    <location>
        <begin position="152"/>
        <end position="203"/>
    </location>
</feature>
<evidence type="ECO:0000256" key="1">
    <source>
        <dbReference type="SAM" id="Phobius"/>
    </source>
</evidence>
<keyword evidence="1" id="KW-0472">Membrane</keyword>
<sequence length="517" mass="56527">MGQVMDMYPANRQSHSLARDDRGNLTVLTAFILASMVALVGLAVDLEFIFRQQARVQYAMDSAVLAGALSRQAGATDEEVTADIREYMSPLIASAGGGMTCTPVTVVFTDDSEDILGKMNCTQPTFISNIMGNDDMSFNVASTSTFSVGKIDVSFVFDVSGSMNSNNRLTLLKEAAVIAFDELLPDDQVRDGTVRLGIVTYNNAVNAGAYFDEVTRAVTIPADTSNSNGLSNYNSYNSARMYDDATGKRFMYYENGTCTESDPDECDQHGDYDWDVARWFWEDSSATDTCVYERTGTYADSDAAPGSFAWIGAGNPRWNFYDSDRDKYRGENEIENGGANGSTGALDFYYATCRATGPVPLTEDKAALTAHVNSMTANGGTAGHLGVAWGWYLLSPNWQNVWPETAKPWDYDEVNVTKAVILMTDGDFNTNHPSASKNSFRQAMDLCDAMKAEPSKVQIYTVGFQVPSYVQTTSDGQTIMEYCATSPSYAFDASSGDELKEVYREIAQSISDLRIKS</sequence>
<name>A0A160U076_9ZZZZ</name>
<gene>
    <name evidence="3" type="ORF">MGWOODY_Hyp1395</name>
</gene>
<keyword evidence="1" id="KW-1133">Transmembrane helix</keyword>
<dbReference type="EMBL" id="CZQD01000034">
    <property type="protein sequence ID" value="CUS56933.1"/>
    <property type="molecule type" value="Genomic_DNA"/>
</dbReference>
<keyword evidence="1" id="KW-0812">Transmembrane</keyword>
<dbReference type="PROSITE" id="PS50234">
    <property type="entry name" value="VWFA"/>
    <property type="match status" value="1"/>
</dbReference>
<evidence type="ECO:0000259" key="2">
    <source>
        <dbReference type="PROSITE" id="PS50234"/>
    </source>
</evidence>
<reference evidence="3" key="1">
    <citation type="submission" date="2015-10" db="EMBL/GenBank/DDBJ databases">
        <authorList>
            <person name="Gilbert D.G."/>
        </authorList>
    </citation>
    <scope>NUCLEOTIDE SEQUENCE</scope>
</reference>
<protein>
    <recommendedName>
        <fullName evidence="2">VWFA domain-containing protein</fullName>
    </recommendedName>
</protein>
<dbReference type="InterPro" id="IPR036465">
    <property type="entry name" value="vWFA_dom_sf"/>
</dbReference>
<dbReference type="SUPFAM" id="SSF53300">
    <property type="entry name" value="vWA-like"/>
    <property type="match status" value="1"/>
</dbReference>
<dbReference type="InterPro" id="IPR002035">
    <property type="entry name" value="VWF_A"/>
</dbReference>
<dbReference type="Gene3D" id="3.40.50.410">
    <property type="entry name" value="von Willebrand factor, type A domain"/>
    <property type="match status" value="2"/>
</dbReference>
<proteinExistence type="predicted"/>
<feature type="transmembrane region" description="Helical" evidence="1">
    <location>
        <begin position="25"/>
        <end position="50"/>
    </location>
</feature>
<accession>A0A160U076</accession>
<dbReference type="Pfam" id="PF13400">
    <property type="entry name" value="Tad"/>
    <property type="match status" value="1"/>
</dbReference>
<organism evidence="3">
    <name type="scientific">hydrothermal vent metagenome</name>
    <dbReference type="NCBI Taxonomy" id="652676"/>
    <lineage>
        <taxon>unclassified sequences</taxon>
        <taxon>metagenomes</taxon>
        <taxon>ecological metagenomes</taxon>
    </lineage>
</organism>
<dbReference type="AlphaFoldDB" id="A0A160U076"/>